<gene>
    <name evidence="1" type="ORF">SDC9_47259</name>
</gene>
<sequence>MKVLIMSVNLRASWVHSLKEKRMIVRSITQKLKNKFNISVNEIENQDLHQSIVIGISGICASSSQADSTVENIINFIELNTDAELVNVEKDIIVFKFL</sequence>
<organism evidence="1">
    <name type="scientific">bioreactor metagenome</name>
    <dbReference type="NCBI Taxonomy" id="1076179"/>
    <lineage>
        <taxon>unclassified sequences</taxon>
        <taxon>metagenomes</taxon>
        <taxon>ecological metagenomes</taxon>
    </lineage>
</organism>
<reference evidence="1" key="1">
    <citation type="submission" date="2019-08" db="EMBL/GenBank/DDBJ databases">
        <authorList>
            <person name="Kucharzyk K."/>
            <person name="Murdoch R.W."/>
            <person name="Higgins S."/>
            <person name="Loffler F."/>
        </authorList>
    </citation>
    <scope>NUCLEOTIDE SEQUENCE</scope>
</reference>
<dbReference type="PANTHER" id="PTHR36441:SF1">
    <property type="entry name" value="DUF503 DOMAIN-CONTAINING PROTEIN"/>
    <property type="match status" value="1"/>
</dbReference>
<dbReference type="Pfam" id="PF04456">
    <property type="entry name" value="DUF503"/>
    <property type="match status" value="1"/>
</dbReference>
<comment type="caution">
    <text evidence="1">The sequence shown here is derived from an EMBL/GenBank/DDBJ whole genome shotgun (WGS) entry which is preliminary data.</text>
</comment>
<accession>A0A644WBA5</accession>
<evidence type="ECO:0008006" key="2">
    <source>
        <dbReference type="Google" id="ProtNLM"/>
    </source>
</evidence>
<dbReference type="AlphaFoldDB" id="A0A644WBA5"/>
<evidence type="ECO:0000313" key="1">
    <source>
        <dbReference type="EMBL" id="MPM01022.1"/>
    </source>
</evidence>
<dbReference type="PANTHER" id="PTHR36441">
    <property type="entry name" value="HYPOTHETICAL CYTOSOLIC PROTEIN"/>
    <property type="match status" value="1"/>
</dbReference>
<name>A0A644WBA5_9ZZZZ</name>
<dbReference type="InterPro" id="IPR036746">
    <property type="entry name" value="TT1725-like_sf"/>
</dbReference>
<dbReference type="InterPro" id="IPR007546">
    <property type="entry name" value="DUF503"/>
</dbReference>
<proteinExistence type="predicted"/>
<protein>
    <recommendedName>
        <fullName evidence="2">DUF503 domain-containing protein</fullName>
    </recommendedName>
</protein>
<dbReference type="Gene3D" id="3.30.70.1120">
    <property type="entry name" value="TT1725-like"/>
    <property type="match status" value="1"/>
</dbReference>
<dbReference type="EMBL" id="VSSQ01000768">
    <property type="protein sequence ID" value="MPM01022.1"/>
    <property type="molecule type" value="Genomic_DNA"/>
</dbReference>
<dbReference type="SUPFAM" id="SSF103007">
    <property type="entry name" value="Hypothetical protein TT1725"/>
    <property type="match status" value="1"/>
</dbReference>